<keyword evidence="4 8" id="KW-0808">Transferase</keyword>
<evidence type="ECO:0000256" key="6">
    <source>
        <dbReference type="SAM" id="MobiDB-lite"/>
    </source>
</evidence>
<comment type="similarity">
    <text evidence="2">Belongs to the class-I pyridoxal-phosphate-dependent aminotransferase family.</text>
</comment>
<dbReference type="Pfam" id="PF00155">
    <property type="entry name" value="Aminotran_1_2"/>
    <property type="match status" value="1"/>
</dbReference>
<accession>A0A165BRS9</accession>
<dbReference type="GO" id="GO:1901605">
    <property type="term" value="P:alpha-amino acid metabolic process"/>
    <property type="evidence" value="ECO:0007669"/>
    <property type="project" value="TreeGrafter"/>
</dbReference>
<dbReference type="InParanoid" id="A0A165BRS9"/>
<keyword evidence="9" id="KW-1185">Reference proteome</keyword>
<evidence type="ECO:0000313" key="8">
    <source>
        <dbReference type="EMBL" id="KZT01535.1"/>
    </source>
</evidence>
<dbReference type="GO" id="GO:0030170">
    <property type="term" value="F:pyridoxal phosphate binding"/>
    <property type="evidence" value="ECO:0007669"/>
    <property type="project" value="InterPro"/>
</dbReference>
<feature type="domain" description="Aminotransferase class I/classII large" evidence="7">
    <location>
        <begin position="104"/>
        <end position="460"/>
    </location>
</feature>
<dbReference type="InterPro" id="IPR015421">
    <property type="entry name" value="PyrdxlP-dep_Trfase_major"/>
</dbReference>
<evidence type="ECO:0000256" key="3">
    <source>
        <dbReference type="ARBA" id="ARBA00022576"/>
    </source>
</evidence>
<evidence type="ECO:0000259" key="7">
    <source>
        <dbReference type="Pfam" id="PF00155"/>
    </source>
</evidence>
<organism evidence="8 9">
    <name type="scientific">Laetiporus sulphureus 93-53</name>
    <dbReference type="NCBI Taxonomy" id="1314785"/>
    <lineage>
        <taxon>Eukaryota</taxon>
        <taxon>Fungi</taxon>
        <taxon>Dikarya</taxon>
        <taxon>Basidiomycota</taxon>
        <taxon>Agaricomycotina</taxon>
        <taxon>Agaricomycetes</taxon>
        <taxon>Polyporales</taxon>
        <taxon>Laetiporus</taxon>
    </lineage>
</organism>
<dbReference type="GO" id="GO:0008483">
    <property type="term" value="F:transaminase activity"/>
    <property type="evidence" value="ECO:0007669"/>
    <property type="project" value="UniProtKB-KW"/>
</dbReference>
<reference evidence="8 9" key="1">
    <citation type="journal article" date="2016" name="Mol. Biol. Evol.">
        <title>Comparative Genomics of Early-Diverging Mushroom-Forming Fungi Provides Insights into the Origins of Lignocellulose Decay Capabilities.</title>
        <authorList>
            <person name="Nagy L.G."/>
            <person name="Riley R."/>
            <person name="Tritt A."/>
            <person name="Adam C."/>
            <person name="Daum C."/>
            <person name="Floudas D."/>
            <person name="Sun H."/>
            <person name="Yadav J.S."/>
            <person name="Pangilinan J."/>
            <person name="Larsson K.H."/>
            <person name="Matsuura K."/>
            <person name="Barry K."/>
            <person name="Labutti K."/>
            <person name="Kuo R."/>
            <person name="Ohm R.A."/>
            <person name="Bhattacharya S.S."/>
            <person name="Shirouzu T."/>
            <person name="Yoshinaga Y."/>
            <person name="Martin F.M."/>
            <person name="Grigoriev I.V."/>
            <person name="Hibbett D.S."/>
        </authorList>
    </citation>
    <scope>NUCLEOTIDE SEQUENCE [LARGE SCALE GENOMIC DNA]</scope>
    <source>
        <strain evidence="8 9">93-53</strain>
    </source>
</reference>
<name>A0A165BRS9_9APHY</name>
<dbReference type="CDD" id="cd00609">
    <property type="entry name" value="AAT_like"/>
    <property type="match status" value="1"/>
</dbReference>
<dbReference type="STRING" id="1314785.A0A165BRS9"/>
<sequence>MTHLNGPSARDGTHKSDPFSKVPLNVLPPEFYAARLSKAARSRREDGIRALLPLESRPGLISLLAGKPNAETFPITSLQFTMRDPTRPGGDVKMELTEEELNRGMQYGPTSGFHDLREWMFGLQEYLHARGKGEGWGVSVGAGSQDLLFKAATALLDPGDAMFVETPVYAGVLPIFHALECDMIESADKLTFAEVHTDAQGICSHSLRTMLESWPASKPKPKVLYTIPYGSNPTGVTATVERRKEVLALSREHDFLILEDDPYYNLYYGAASRPPSYFSLEKSEPEVGRVLRFDSLSKILSSGIRIGFATGPEPILKAMEVHSMMVNLQPSSFSQVLAHKVLSSWGYAGFSAHTARVAEFYRAKRDVFEAAMQRHLAGLAEWCTPEAGMFFWFKLLLSEPGAGQDVEDDSEDLIRTIALKRGVLALPGTTFYPSGRRTAYVRASFSLLPAEEVDEALRRLRRVVLDARKALAKGSK</sequence>
<dbReference type="Gene3D" id="3.40.640.10">
    <property type="entry name" value="Type I PLP-dependent aspartate aminotransferase-like (Major domain)"/>
    <property type="match status" value="1"/>
</dbReference>
<dbReference type="InterPro" id="IPR004839">
    <property type="entry name" value="Aminotransferase_I/II_large"/>
</dbReference>
<keyword evidence="3" id="KW-0032">Aminotransferase</keyword>
<dbReference type="EMBL" id="KV427663">
    <property type="protein sequence ID" value="KZT01535.1"/>
    <property type="molecule type" value="Genomic_DNA"/>
</dbReference>
<evidence type="ECO:0000256" key="1">
    <source>
        <dbReference type="ARBA" id="ARBA00001933"/>
    </source>
</evidence>
<dbReference type="SUPFAM" id="SSF53383">
    <property type="entry name" value="PLP-dependent transferases"/>
    <property type="match status" value="1"/>
</dbReference>
<evidence type="ECO:0000256" key="5">
    <source>
        <dbReference type="ARBA" id="ARBA00022898"/>
    </source>
</evidence>
<gene>
    <name evidence="8" type="ORF">LAESUDRAFT_717425</name>
</gene>
<evidence type="ECO:0000256" key="4">
    <source>
        <dbReference type="ARBA" id="ARBA00022679"/>
    </source>
</evidence>
<proteinExistence type="inferred from homology"/>
<dbReference type="PANTHER" id="PTHR42790:SF19">
    <property type="entry name" value="KYNURENINE_ALPHA-AMINOADIPATE AMINOTRANSFERASE, MITOCHONDRIAL"/>
    <property type="match status" value="1"/>
</dbReference>
<dbReference type="RefSeq" id="XP_040759275.1">
    <property type="nucleotide sequence ID" value="XM_040907336.1"/>
</dbReference>
<dbReference type="InterPro" id="IPR015424">
    <property type="entry name" value="PyrdxlP-dep_Trfase"/>
</dbReference>
<evidence type="ECO:0000313" key="9">
    <source>
        <dbReference type="Proteomes" id="UP000076871"/>
    </source>
</evidence>
<dbReference type="AlphaFoldDB" id="A0A165BRS9"/>
<feature type="region of interest" description="Disordered" evidence="6">
    <location>
        <begin position="1"/>
        <end position="21"/>
    </location>
</feature>
<dbReference type="InterPro" id="IPR050859">
    <property type="entry name" value="Class-I_PLP-dep_aminotransf"/>
</dbReference>
<protein>
    <submittedName>
        <fullName evidence="8">PLP-dependent transferase</fullName>
    </submittedName>
</protein>
<evidence type="ECO:0000256" key="2">
    <source>
        <dbReference type="ARBA" id="ARBA00007441"/>
    </source>
</evidence>
<comment type="cofactor">
    <cofactor evidence="1">
        <name>pyridoxal 5'-phosphate</name>
        <dbReference type="ChEBI" id="CHEBI:597326"/>
    </cofactor>
</comment>
<dbReference type="Proteomes" id="UP000076871">
    <property type="component" value="Unassembled WGS sequence"/>
</dbReference>
<dbReference type="PANTHER" id="PTHR42790">
    <property type="entry name" value="AMINOTRANSFERASE"/>
    <property type="match status" value="1"/>
</dbReference>
<keyword evidence="5" id="KW-0663">Pyridoxal phosphate</keyword>
<dbReference type="GeneID" id="63824365"/>
<dbReference type="OrthoDB" id="691673at2759"/>